<reference evidence="2" key="2">
    <citation type="submission" date="2021-03" db="EMBL/GenBank/DDBJ databases">
        <authorList>
            <person name="Cao W."/>
        </authorList>
    </citation>
    <scope>NUCLEOTIDE SEQUENCE</scope>
    <source>
        <strain evidence="2">110414</strain>
    </source>
</reference>
<dbReference type="InterPro" id="IPR001173">
    <property type="entry name" value="Glyco_trans_2-like"/>
</dbReference>
<keyword evidence="3" id="KW-1185">Reference proteome</keyword>
<evidence type="ECO:0000259" key="1">
    <source>
        <dbReference type="Pfam" id="PF00535"/>
    </source>
</evidence>
<dbReference type="Pfam" id="PF00535">
    <property type="entry name" value="Glycos_transf_2"/>
    <property type="match status" value="1"/>
</dbReference>
<evidence type="ECO:0000313" key="2">
    <source>
        <dbReference type="EMBL" id="MBP3985372.1"/>
    </source>
</evidence>
<evidence type="ECO:0000313" key="3">
    <source>
        <dbReference type="Proteomes" id="UP000673447"/>
    </source>
</evidence>
<dbReference type="GO" id="GO:0006487">
    <property type="term" value="P:protein N-linked glycosylation"/>
    <property type="evidence" value="ECO:0007669"/>
    <property type="project" value="TreeGrafter"/>
</dbReference>
<dbReference type="AlphaFoldDB" id="A0A940X590"/>
<dbReference type="Gene3D" id="3.90.550.10">
    <property type="entry name" value="Spore Coat Polysaccharide Biosynthesis Protein SpsA, Chain A"/>
    <property type="match status" value="1"/>
</dbReference>
<protein>
    <submittedName>
        <fullName evidence="2">Glycosyltransferase family 2 protein</fullName>
    </submittedName>
</protein>
<dbReference type="EMBL" id="JAGKTC010000003">
    <property type="protein sequence ID" value="MBP3985372.1"/>
    <property type="molecule type" value="Genomic_DNA"/>
</dbReference>
<organism evidence="2 3">
    <name type="scientific">Pseudoxanthomonas helianthi</name>
    <dbReference type="NCBI Taxonomy" id="1453541"/>
    <lineage>
        <taxon>Bacteria</taxon>
        <taxon>Pseudomonadati</taxon>
        <taxon>Pseudomonadota</taxon>
        <taxon>Gammaproteobacteria</taxon>
        <taxon>Lysobacterales</taxon>
        <taxon>Lysobacteraceae</taxon>
        <taxon>Pseudoxanthomonas</taxon>
    </lineage>
</organism>
<gene>
    <name evidence="2" type="ORF">J5837_13240</name>
</gene>
<name>A0A940X590_9GAMM</name>
<dbReference type="CDD" id="cd04179">
    <property type="entry name" value="DPM_DPG-synthase_like"/>
    <property type="match status" value="1"/>
</dbReference>
<dbReference type="InterPro" id="IPR029044">
    <property type="entry name" value="Nucleotide-diphossugar_trans"/>
</dbReference>
<feature type="domain" description="Glycosyltransferase 2-like" evidence="1">
    <location>
        <begin position="40"/>
        <end position="167"/>
    </location>
</feature>
<proteinExistence type="predicted"/>
<comment type="caution">
    <text evidence="2">The sequence shown here is derived from an EMBL/GenBank/DDBJ whole genome shotgun (WGS) entry which is preliminary data.</text>
</comment>
<accession>A0A940X590</accession>
<dbReference type="Proteomes" id="UP000673447">
    <property type="component" value="Unassembled WGS sequence"/>
</dbReference>
<dbReference type="PANTHER" id="PTHR10859">
    <property type="entry name" value="GLYCOSYL TRANSFERASE"/>
    <property type="match status" value="1"/>
</dbReference>
<reference evidence="2" key="1">
    <citation type="journal article" date="2016" name="Int. J. Syst. Evol. Microbiol.">
        <title>Pseudoxanthomonas helianthi sp. nov., isolated from roots of Jerusalem artichoke (Helianthus tuberosus).</title>
        <authorList>
            <person name="Kittiwongwattana C."/>
            <person name="Thawai C."/>
        </authorList>
    </citation>
    <scope>NUCLEOTIDE SEQUENCE</scope>
    <source>
        <strain evidence="2">110414</strain>
    </source>
</reference>
<sequence>MVAGEGRAAIPLPVRSRRPRQRTCVVRGNAVSDSLFTPMVAIPVYNHEHAVGAMVDGVLASGVPCLLVDDGSRESCARVLRELAARDPQRVFLLRLARNSGKGAAMLAGFREAARRGASHVLQIDADGQHDASDIPRFLDEARRAPDAVICGAPVYDASVPKGRLYGRYLTHVWVWINTLSFAIRDSMCGFRVYPLAAVLPLIDAEPIGQRMDFDPEVLVRLHWRGVRVANLETPVRYPRDGISHFDVWADNVRISRMHARLFFGMLRRLPRLLAMRLGRGR</sequence>
<dbReference type="SUPFAM" id="SSF53448">
    <property type="entry name" value="Nucleotide-diphospho-sugar transferases"/>
    <property type="match status" value="1"/>
</dbReference>
<dbReference type="PANTHER" id="PTHR10859:SF91">
    <property type="entry name" value="DOLICHYL-PHOSPHATE BETA-GLUCOSYLTRANSFERASE"/>
    <property type="match status" value="1"/>
</dbReference>